<dbReference type="GeneID" id="5727803"/>
<proteinExistence type="predicted"/>
<dbReference type="AlphaFoldDB" id="A0A2K3DRY7"/>
<feature type="compositionally biased region" description="Basic residues" evidence="1">
    <location>
        <begin position="346"/>
        <end position="359"/>
    </location>
</feature>
<accession>A0A2K3DRY7</accession>
<evidence type="ECO:0000313" key="3">
    <source>
        <dbReference type="Proteomes" id="UP000006906"/>
    </source>
</evidence>
<dbReference type="EMBL" id="CM008966">
    <property type="protein sequence ID" value="PNW83299.1"/>
    <property type="molecule type" value="Genomic_DNA"/>
</dbReference>
<evidence type="ECO:0000313" key="2">
    <source>
        <dbReference type="EMBL" id="PNW83299.1"/>
    </source>
</evidence>
<reference evidence="2 3" key="1">
    <citation type="journal article" date="2007" name="Science">
        <title>The Chlamydomonas genome reveals the evolution of key animal and plant functions.</title>
        <authorList>
            <person name="Merchant S.S."/>
            <person name="Prochnik S.E."/>
            <person name="Vallon O."/>
            <person name="Harris E.H."/>
            <person name="Karpowicz S.J."/>
            <person name="Witman G.B."/>
            <person name="Terry A."/>
            <person name="Salamov A."/>
            <person name="Fritz-Laylin L.K."/>
            <person name="Marechal-Drouard L."/>
            <person name="Marshall W.F."/>
            <person name="Qu L.H."/>
            <person name="Nelson D.R."/>
            <person name="Sanderfoot A.A."/>
            <person name="Spalding M.H."/>
            <person name="Kapitonov V.V."/>
            <person name="Ren Q."/>
            <person name="Ferris P."/>
            <person name="Lindquist E."/>
            <person name="Shapiro H."/>
            <person name="Lucas S.M."/>
            <person name="Grimwood J."/>
            <person name="Schmutz J."/>
            <person name="Cardol P."/>
            <person name="Cerutti H."/>
            <person name="Chanfreau G."/>
            <person name="Chen C.L."/>
            <person name="Cognat V."/>
            <person name="Croft M.T."/>
            <person name="Dent R."/>
            <person name="Dutcher S."/>
            <person name="Fernandez E."/>
            <person name="Fukuzawa H."/>
            <person name="Gonzalez-Ballester D."/>
            <person name="Gonzalez-Halphen D."/>
            <person name="Hallmann A."/>
            <person name="Hanikenne M."/>
            <person name="Hippler M."/>
            <person name="Inwood W."/>
            <person name="Jabbari K."/>
            <person name="Kalanon M."/>
            <person name="Kuras R."/>
            <person name="Lefebvre P.A."/>
            <person name="Lemaire S.D."/>
            <person name="Lobanov A.V."/>
            <person name="Lohr M."/>
            <person name="Manuell A."/>
            <person name="Meier I."/>
            <person name="Mets L."/>
            <person name="Mittag M."/>
            <person name="Mittelmeier T."/>
            <person name="Moroney J.V."/>
            <person name="Moseley J."/>
            <person name="Napoli C."/>
            <person name="Nedelcu A.M."/>
            <person name="Niyogi K."/>
            <person name="Novoselov S.V."/>
            <person name="Paulsen I.T."/>
            <person name="Pazour G."/>
            <person name="Purton S."/>
            <person name="Ral J.P."/>
            <person name="Riano-Pachon D.M."/>
            <person name="Riekhof W."/>
            <person name="Rymarquis L."/>
            <person name="Schroda M."/>
            <person name="Stern D."/>
            <person name="Umen J."/>
            <person name="Willows R."/>
            <person name="Wilson N."/>
            <person name="Zimmer S.L."/>
            <person name="Allmer J."/>
            <person name="Balk J."/>
            <person name="Bisova K."/>
            <person name="Chen C.J."/>
            <person name="Elias M."/>
            <person name="Gendler K."/>
            <person name="Hauser C."/>
            <person name="Lamb M.R."/>
            <person name="Ledford H."/>
            <person name="Long J.C."/>
            <person name="Minagawa J."/>
            <person name="Page M.D."/>
            <person name="Pan J."/>
            <person name="Pootakham W."/>
            <person name="Roje S."/>
            <person name="Rose A."/>
            <person name="Stahlberg E."/>
            <person name="Terauchi A.M."/>
            <person name="Yang P."/>
            <person name="Ball S."/>
            <person name="Bowler C."/>
            <person name="Dieckmann C.L."/>
            <person name="Gladyshev V.N."/>
            <person name="Green P."/>
            <person name="Jorgensen R."/>
            <person name="Mayfield S."/>
            <person name="Mueller-Roeber B."/>
            <person name="Rajamani S."/>
            <person name="Sayre R.T."/>
            <person name="Brokstein P."/>
            <person name="Dubchak I."/>
            <person name="Goodstein D."/>
            <person name="Hornick L."/>
            <person name="Huang Y.W."/>
            <person name="Jhaveri J."/>
            <person name="Luo Y."/>
            <person name="Martinez D."/>
            <person name="Ngau W.C."/>
            <person name="Otillar B."/>
            <person name="Poliakov A."/>
            <person name="Porter A."/>
            <person name="Szajkowski L."/>
            <person name="Werner G."/>
            <person name="Zhou K."/>
            <person name="Grigoriev I.V."/>
            <person name="Rokhsar D.S."/>
            <person name="Grossman A.R."/>
        </authorList>
    </citation>
    <scope>NUCLEOTIDE SEQUENCE [LARGE SCALE GENOMIC DNA]</scope>
    <source>
        <strain evidence="3">CC-503</strain>
    </source>
</reference>
<dbReference type="OrthoDB" id="549599at2759"/>
<dbReference type="Proteomes" id="UP000006906">
    <property type="component" value="Chromosome 5"/>
</dbReference>
<dbReference type="KEGG" id="cre:CHLRE_05g231000v5"/>
<sequence length="359" mass="39493">MDVVNVATFWIKLSEISGRGDLKACQQFARKRLLGKTLAFAPNMELRPLANALYALERLQMDLTKEEPLGPHLADQMEARVAELVRKDLLSGTVSLRQLWYALAHCKWQWSSEVLTALAGGTMKELWRSLQQGSTSDILQSVDNTFHNMSLLAKRITLTEGQKQGLVHIMEAATERVSQDLDSSAALRGLFWAARAFGLPVPLHLLRRQVSLLQAAPMPLTHVTCANPRFSVALLLANCLNMGLKPETPAEAQQWFELLDASASGPWTVQHVVIGLGVLARAGNYSPTPQAKGLVATAASSGEVRLQDDAFRLLNLSHVWGVALPAETEQKLRVLRDSNQGDVGKRQGKRGGKPRSGRW</sequence>
<organism evidence="2 3">
    <name type="scientific">Chlamydomonas reinhardtii</name>
    <name type="common">Chlamydomonas smithii</name>
    <dbReference type="NCBI Taxonomy" id="3055"/>
    <lineage>
        <taxon>Eukaryota</taxon>
        <taxon>Viridiplantae</taxon>
        <taxon>Chlorophyta</taxon>
        <taxon>core chlorophytes</taxon>
        <taxon>Chlorophyceae</taxon>
        <taxon>CS clade</taxon>
        <taxon>Chlamydomonadales</taxon>
        <taxon>Chlamydomonadaceae</taxon>
        <taxon>Chlamydomonas</taxon>
    </lineage>
</organism>
<dbReference type="ExpressionAtlas" id="A0A2K3DRY7">
    <property type="expression patterns" value="baseline"/>
</dbReference>
<dbReference type="RefSeq" id="XP_042924578.1">
    <property type="nucleotide sequence ID" value="XM_043062135.1"/>
</dbReference>
<feature type="region of interest" description="Disordered" evidence="1">
    <location>
        <begin position="335"/>
        <end position="359"/>
    </location>
</feature>
<name>A0A2K3DRY7_CHLRE</name>
<dbReference type="InParanoid" id="A0A2K3DRY7"/>
<keyword evidence="3" id="KW-1185">Reference proteome</keyword>
<protein>
    <submittedName>
        <fullName evidence="2">Uncharacterized protein</fullName>
    </submittedName>
</protein>
<gene>
    <name evidence="2" type="ORF">CHLRE_05g231000v5</name>
</gene>
<dbReference type="Gramene" id="PNW83299">
    <property type="protein sequence ID" value="PNW83299"/>
    <property type="gene ID" value="CHLRE_05g231000v5"/>
</dbReference>
<dbReference type="PaxDb" id="3055-EDO97079"/>
<evidence type="ECO:0000256" key="1">
    <source>
        <dbReference type="SAM" id="MobiDB-lite"/>
    </source>
</evidence>